<reference evidence="3 4" key="1">
    <citation type="submission" date="2016-07" db="EMBL/GenBank/DDBJ databases">
        <title>Pervasive Adenine N6-methylation of Active Genes in Fungi.</title>
        <authorList>
            <consortium name="DOE Joint Genome Institute"/>
            <person name="Mondo S.J."/>
            <person name="Dannebaum R.O."/>
            <person name="Kuo R.C."/>
            <person name="Labutti K."/>
            <person name="Haridas S."/>
            <person name="Kuo A."/>
            <person name="Salamov A."/>
            <person name="Ahrendt S.R."/>
            <person name="Lipzen A."/>
            <person name="Sullivan W."/>
            <person name="Andreopoulos W.B."/>
            <person name="Clum A."/>
            <person name="Lindquist E."/>
            <person name="Daum C."/>
            <person name="Ramamoorthy G.K."/>
            <person name="Gryganskyi A."/>
            <person name="Culley D."/>
            <person name="Magnuson J.K."/>
            <person name="James T.Y."/>
            <person name="O'Malley M.A."/>
            <person name="Stajich J.E."/>
            <person name="Spatafora J.W."/>
            <person name="Visel A."/>
            <person name="Grigoriev I.V."/>
        </authorList>
    </citation>
    <scope>NUCLEOTIDE SEQUENCE [LARGE SCALE GENOMIC DNA]</scope>
    <source>
        <strain evidence="3 4">JEL800</strain>
    </source>
</reference>
<feature type="region of interest" description="Disordered" evidence="1">
    <location>
        <begin position="284"/>
        <end position="306"/>
    </location>
</feature>
<comment type="caution">
    <text evidence="3">The sequence shown here is derived from an EMBL/GenBank/DDBJ whole genome shotgun (WGS) entry which is preliminary data.</text>
</comment>
<evidence type="ECO:0000256" key="1">
    <source>
        <dbReference type="SAM" id="MobiDB-lite"/>
    </source>
</evidence>
<dbReference type="SUPFAM" id="SSF48097">
    <property type="entry name" value="Regulator of G-protein signaling, RGS"/>
    <property type="match status" value="1"/>
</dbReference>
<evidence type="ECO:0000259" key="2">
    <source>
        <dbReference type="PROSITE" id="PS50132"/>
    </source>
</evidence>
<feature type="domain" description="RGS" evidence="2">
    <location>
        <begin position="14"/>
        <end position="187"/>
    </location>
</feature>
<proteinExistence type="predicted"/>
<feature type="compositionally biased region" description="Basic and acidic residues" evidence="1">
    <location>
        <begin position="216"/>
        <end position="226"/>
    </location>
</feature>
<dbReference type="InterPro" id="IPR016137">
    <property type="entry name" value="RGS"/>
</dbReference>
<feature type="region of interest" description="Disordered" evidence="1">
    <location>
        <begin position="323"/>
        <end position="372"/>
    </location>
</feature>
<keyword evidence="4" id="KW-1185">Reference proteome</keyword>
<dbReference type="AlphaFoldDB" id="A0A1Y2BNV4"/>
<evidence type="ECO:0000313" key="4">
    <source>
        <dbReference type="Proteomes" id="UP000193642"/>
    </source>
</evidence>
<accession>A0A1Y2BNV4</accession>
<dbReference type="PANTHER" id="PTHR10845:SF192">
    <property type="entry name" value="DOUBLE HIT, ISOFORM B"/>
    <property type="match status" value="1"/>
</dbReference>
<protein>
    <recommendedName>
        <fullName evidence="2">RGS domain-containing protein</fullName>
    </recommendedName>
</protein>
<dbReference type="Gene3D" id="1.10.167.10">
    <property type="entry name" value="Regulator of G-protein Signalling 4, domain 2"/>
    <property type="match status" value="1"/>
</dbReference>
<feature type="compositionally biased region" description="Polar residues" evidence="1">
    <location>
        <begin position="340"/>
        <end position="360"/>
    </location>
</feature>
<dbReference type="PANTHER" id="PTHR10845">
    <property type="entry name" value="REGULATOR OF G PROTEIN SIGNALING"/>
    <property type="match status" value="1"/>
</dbReference>
<dbReference type="PROSITE" id="PS50132">
    <property type="entry name" value="RGS"/>
    <property type="match status" value="1"/>
</dbReference>
<dbReference type="InterPro" id="IPR036305">
    <property type="entry name" value="RGS_sf"/>
</dbReference>
<sequence length="372" mass="41616">MVTPSQLKIGLVQVLENQLPPPLSCQEFHYFLLQEHSEENIEFYFALREYKAMCTKYPDDILRNKVPVQPCINPVDIIQLQPSKSDSTTVIPSSTPDSNDGFQELEPPPPLPRAAYDLTPVENAMTTLLNTFFLHDPPREVNVPAKILKPMFHAIQVEKNLHPEVFNASLDTILTMMRLSSFPNFYKIAASKMEELETQKTTEGRVRSASSLGRLTPDKPGEKAYRTEGSFLGVGGGVGFFKKREALMETRSVQRVDVEAEMPEIELASSQPDIMSLLDIADGEKNESDENESDDEEMAARDPNKAAKAKKLFEKAMGVFRRQSVGSKGRQSVPVRPSYLSENQSTSNGWEHSDQGYAQPSTPPNINLILVQ</sequence>
<organism evidence="3 4">
    <name type="scientific">Rhizoclosmatium globosum</name>
    <dbReference type="NCBI Taxonomy" id="329046"/>
    <lineage>
        <taxon>Eukaryota</taxon>
        <taxon>Fungi</taxon>
        <taxon>Fungi incertae sedis</taxon>
        <taxon>Chytridiomycota</taxon>
        <taxon>Chytridiomycota incertae sedis</taxon>
        <taxon>Chytridiomycetes</taxon>
        <taxon>Chytridiales</taxon>
        <taxon>Chytriomycetaceae</taxon>
        <taxon>Rhizoclosmatium</taxon>
    </lineage>
</organism>
<feature type="region of interest" description="Disordered" evidence="1">
    <location>
        <begin position="84"/>
        <end position="106"/>
    </location>
</feature>
<dbReference type="Proteomes" id="UP000193642">
    <property type="component" value="Unassembled WGS sequence"/>
</dbReference>
<dbReference type="EMBL" id="MCGO01000055">
    <property type="protein sequence ID" value="ORY36426.1"/>
    <property type="molecule type" value="Genomic_DNA"/>
</dbReference>
<name>A0A1Y2BNV4_9FUNG</name>
<dbReference type="OrthoDB" id="10266999at2759"/>
<gene>
    <name evidence="3" type="ORF">BCR33DRAFT_476460</name>
</gene>
<dbReference type="InterPro" id="IPR044926">
    <property type="entry name" value="RGS_subdomain_2"/>
</dbReference>
<feature type="compositionally biased region" description="Polar residues" evidence="1">
    <location>
        <begin position="84"/>
        <end position="101"/>
    </location>
</feature>
<evidence type="ECO:0000313" key="3">
    <source>
        <dbReference type="EMBL" id="ORY36426.1"/>
    </source>
</evidence>
<feature type="region of interest" description="Disordered" evidence="1">
    <location>
        <begin position="199"/>
        <end position="227"/>
    </location>
</feature>
<dbReference type="SMART" id="SM00315">
    <property type="entry name" value="RGS"/>
    <property type="match status" value="1"/>
</dbReference>